<dbReference type="InterPro" id="IPR036770">
    <property type="entry name" value="Ankyrin_rpt-contain_sf"/>
</dbReference>
<dbReference type="Proteomes" id="UP000241890">
    <property type="component" value="Unassembled WGS sequence"/>
</dbReference>
<dbReference type="PANTHER" id="PTHR24126">
    <property type="entry name" value="ANKYRIN REPEAT, PH AND SEC7 DOMAIN CONTAINING PROTEIN SECG-RELATED"/>
    <property type="match status" value="1"/>
</dbReference>
<dbReference type="EMBL" id="BEYU01000005">
    <property type="protein sequence ID" value="GBG24278.1"/>
    <property type="molecule type" value="Genomic_DNA"/>
</dbReference>
<dbReference type="Pfam" id="PF00023">
    <property type="entry name" value="Ank"/>
    <property type="match status" value="1"/>
</dbReference>
<organism evidence="5 6">
    <name type="scientific">Hondaea fermentalgiana</name>
    <dbReference type="NCBI Taxonomy" id="2315210"/>
    <lineage>
        <taxon>Eukaryota</taxon>
        <taxon>Sar</taxon>
        <taxon>Stramenopiles</taxon>
        <taxon>Bigyra</taxon>
        <taxon>Labyrinthulomycetes</taxon>
        <taxon>Thraustochytrida</taxon>
        <taxon>Thraustochytriidae</taxon>
        <taxon>Hondaea</taxon>
    </lineage>
</organism>
<evidence type="ECO:0000256" key="1">
    <source>
        <dbReference type="ARBA" id="ARBA00022737"/>
    </source>
</evidence>
<dbReference type="SMART" id="SM00248">
    <property type="entry name" value="ANK"/>
    <property type="match status" value="6"/>
</dbReference>
<feature type="compositionally biased region" description="Basic and acidic residues" evidence="4">
    <location>
        <begin position="182"/>
        <end position="200"/>
    </location>
</feature>
<dbReference type="Pfam" id="PF12796">
    <property type="entry name" value="Ank_2"/>
    <property type="match status" value="2"/>
</dbReference>
<gene>
    <name evidence="5" type="ORF">FCC1311_004962</name>
</gene>
<reference evidence="5 6" key="1">
    <citation type="submission" date="2017-12" db="EMBL/GenBank/DDBJ databases">
        <title>Sequencing, de novo assembly and annotation of complete genome of a new Thraustochytrid species, strain FCC1311.</title>
        <authorList>
            <person name="Sedici K."/>
            <person name="Godart F."/>
            <person name="Aiese Cigliano R."/>
            <person name="Sanseverino W."/>
            <person name="Barakat M."/>
            <person name="Ortet P."/>
            <person name="Marechal E."/>
            <person name="Cagnac O."/>
            <person name="Amato A."/>
        </authorList>
    </citation>
    <scope>NUCLEOTIDE SEQUENCE [LARGE SCALE GENOMIC DNA]</scope>
</reference>
<dbReference type="SUPFAM" id="SSF48403">
    <property type="entry name" value="Ankyrin repeat"/>
    <property type="match status" value="1"/>
</dbReference>
<evidence type="ECO:0000256" key="2">
    <source>
        <dbReference type="ARBA" id="ARBA00023043"/>
    </source>
</evidence>
<feature type="region of interest" description="Disordered" evidence="4">
    <location>
        <begin position="1"/>
        <end position="34"/>
    </location>
</feature>
<keyword evidence="5" id="KW-0808">Transferase</keyword>
<comment type="caution">
    <text evidence="5">The sequence shown here is derived from an EMBL/GenBank/DDBJ whole genome shotgun (WGS) entry which is preliminary data.</text>
</comment>
<dbReference type="PROSITE" id="PS50297">
    <property type="entry name" value="ANK_REP_REGION"/>
    <property type="match status" value="3"/>
</dbReference>
<keyword evidence="5" id="KW-0418">Kinase</keyword>
<evidence type="ECO:0000313" key="5">
    <source>
        <dbReference type="EMBL" id="GBG24278.1"/>
    </source>
</evidence>
<feature type="repeat" description="ANK" evidence="3">
    <location>
        <begin position="540"/>
        <end position="572"/>
    </location>
</feature>
<dbReference type="PANTHER" id="PTHR24126:SF14">
    <property type="entry name" value="ANK_REP_REGION DOMAIN-CONTAINING PROTEIN"/>
    <property type="match status" value="1"/>
</dbReference>
<proteinExistence type="predicted"/>
<dbReference type="GO" id="GO:0016301">
    <property type="term" value="F:kinase activity"/>
    <property type="evidence" value="ECO:0007669"/>
    <property type="project" value="UniProtKB-KW"/>
</dbReference>
<feature type="compositionally biased region" description="Low complexity" evidence="4">
    <location>
        <begin position="1"/>
        <end position="15"/>
    </location>
</feature>
<feature type="compositionally biased region" description="Polar residues" evidence="4">
    <location>
        <begin position="100"/>
        <end position="111"/>
    </location>
</feature>
<accession>A0A2R5G3F5</accession>
<dbReference type="InterPro" id="IPR002110">
    <property type="entry name" value="Ankyrin_rpt"/>
</dbReference>
<dbReference type="InParanoid" id="A0A2R5G3F5"/>
<evidence type="ECO:0000256" key="3">
    <source>
        <dbReference type="PROSITE-ProRule" id="PRU00023"/>
    </source>
</evidence>
<sequence length="756" mass="82445">MSSKEAAAAAPTSKGAARRRRQKQNALDKCPGYEPNPAFQYLERCKHCGFSKAEHKVIKSSGEGVLYSYLDSEGEKKADAPKRDQAEAPLFSYLDVQVRTQGSKPKTNQPGVASFVPQGPSQDVSAAFPKRHVSANKQGSAVDHHDEHEETLDAHGPTQAAAAAAAARTSLHDAKQPAQQVSHREKADKDDDDDDHHHDQEEDEEDDQGDVPTIHENGPMAGAPSATLASDAAETGSLMDSMSHMSQSFDPAATLRTVSGLFSRILPQSEPDVTKRVEEDAEEEEDDVDEDADFESPSVAPARKPLFSLRSESSNRPSQPAVKKSSITSLASSSAKADPSTRRSTRVSGMQRVSRFFALGKQRPVSRLAASSPARAPLDVTSARDAHLEQIQRLLKVTNAGAKRTRAKFRVYEEPSKETLDLYRSDTGKLVWSKAMDIGWTKLHVAAWNRDDKRVAREARASFDAIDTPTTNTGETALSLAVKRGSQHSVFALVEAGAAVDQADHFGFSPMHYAVRNNDHEVVNMLAAGKANLNAVSDELRVSVLHMACRYADTDLVSELLDRQLNVNARDARGWTPLFYAVMRPGRSDLVDLLIANKADVRAKSGEGLTTLHCATLSDDPEHVTALVERGVRMDLADESGFTAMHYCARFDAGASLRRLLEYGARLKPKSEAPFTPYEIALHYDNDSVVETIESWRDFRTPETILDSPEIERETPLGVHMHVDEELDLAELAILEGIFSNGSGNGADGGECCSIS</sequence>
<feature type="repeat" description="ANK" evidence="3">
    <location>
        <begin position="506"/>
        <end position="538"/>
    </location>
</feature>
<feature type="compositionally biased region" description="Acidic residues" evidence="4">
    <location>
        <begin position="279"/>
        <end position="294"/>
    </location>
</feature>
<feature type="compositionally biased region" description="Low complexity" evidence="4">
    <location>
        <begin position="323"/>
        <end position="337"/>
    </location>
</feature>
<protein>
    <submittedName>
        <fullName evidence="5">Ankyrin repeat and protein kinase domain-containing protein 1</fullName>
    </submittedName>
</protein>
<dbReference type="AlphaFoldDB" id="A0A2R5G3F5"/>
<feature type="repeat" description="ANK" evidence="3">
    <location>
        <begin position="607"/>
        <end position="639"/>
    </location>
</feature>
<keyword evidence="6" id="KW-1185">Reference proteome</keyword>
<evidence type="ECO:0000256" key="4">
    <source>
        <dbReference type="SAM" id="MobiDB-lite"/>
    </source>
</evidence>
<feature type="region of interest" description="Disordered" evidence="4">
    <location>
        <begin position="100"/>
        <end position="245"/>
    </location>
</feature>
<feature type="repeat" description="ANK" evidence="3">
    <location>
        <begin position="473"/>
        <end position="505"/>
    </location>
</feature>
<feature type="region of interest" description="Disordered" evidence="4">
    <location>
        <begin position="262"/>
        <end position="348"/>
    </location>
</feature>
<feature type="compositionally biased region" description="Basic and acidic residues" evidence="4">
    <location>
        <begin position="142"/>
        <end position="153"/>
    </location>
</feature>
<name>A0A2R5G3F5_9STRA</name>
<dbReference type="PROSITE" id="PS50088">
    <property type="entry name" value="ANK_REPEAT"/>
    <property type="match status" value="5"/>
</dbReference>
<feature type="repeat" description="ANK" evidence="3">
    <location>
        <begin position="573"/>
        <end position="606"/>
    </location>
</feature>
<keyword evidence="2 3" id="KW-0040">ANK repeat</keyword>
<keyword evidence="1" id="KW-0677">Repeat</keyword>
<dbReference type="Gene3D" id="1.25.40.20">
    <property type="entry name" value="Ankyrin repeat-containing domain"/>
    <property type="match status" value="2"/>
</dbReference>
<evidence type="ECO:0000313" key="6">
    <source>
        <dbReference type="Proteomes" id="UP000241890"/>
    </source>
</evidence>
<dbReference type="OrthoDB" id="7464126at2759"/>